<dbReference type="CDD" id="cd04511">
    <property type="entry name" value="NUDIX_Hydrolase"/>
    <property type="match status" value="1"/>
</dbReference>
<dbReference type="PANTHER" id="PTHR43222">
    <property type="entry name" value="NUDIX HYDROLASE 23"/>
    <property type="match status" value="1"/>
</dbReference>
<keyword evidence="4" id="KW-0808">Transferase</keyword>
<dbReference type="PRINTS" id="PR00502">
    <property type="entry name" value="NUDIXFAMILY"/>
</dbReference>
<evidence type="ECO:0000313" key="10">
    <source>
        <dbReference type="EMBL" id="KAK5838555.1"/>
    </source>
</evidence>
<dbReference type="InterPro" id="IPR000086">
    <property type="entry name" value="NUDIX_hydrolase_dom"/>
</dbReference>
<dbReference type="InterPro" id="IPR015797">
    <property type="entry name" value="NUDIX_hydrolase-like_dom_sf"/>
</dbReference>
<keyword evidence="6 8" id="KW-0378">Hydrolase</keyword>
<proteinExistence type="inferred from homology"/>
<comment type="similarity">
    <text evidence="8">Belongs to the Nudix hydrolase family.</text>
</comment>
<evidence type="ECO:0000256" key="3">
    <source>
        <dbReference type="ARBA" id="ARBA00022643"/>
    </source>
</evidence>
<evidence type="ECO:0000256" key="4">
    <source>
        <dbReference type="ARBA" id="ARBA00022679"/>
    </source>
</evidence>
<reference evidence="10 11" key="1">
    <citation type="submission" date="2023-03" db="EMBL/GenBank/DDBJ databases">
        <title>WGS of Gossypium arboreum.</title>
        <authorList>
            <person name="Yu D."/>
        </authorList>
    </citation>
    <scope>NUCLEOTIDE SEQUENCE [LARGE SCALE GENOMIC DNA]</scope>
    <source>
        <tissue evidence="10">Leaf</tissue>
    </source>
</reference>
<keyword evidence="11" id="KW-1185">Reference proteome</keyword>
<dbReference type="InterPro" id="IPR023465">
    <property type="entry name" value="Riboflavin_kinase_dom_sf"/>
</dbReference>
<evidence type="ECO:0000313" key="11">
    <source>
        <dbReference type="Proteomes" id="UP001358586"/>
    </source>
</evidence>
<dbReference type="SUPFAM" id="SSF55811">
    <property type="entry name" value="Nudix"/>
    <property type="match status" value="1"/>
</dbReference>
<dbReference type="InterPro" id="IPR020084">
    <property type="entry name" value="NUDIX_hydrolase_CS"/>
</dbReference>
<dbReference type="SUPFAM" id="SSF82114">
    <property type="entry name" value="Riboflavin kinase-like"/>
    <property type="match status" value="1"/>
</dbReference>
<dbReference type="InterPro" id="IPR020476">
    <property type="entry name" value="Nudix_hydrolase"/>
</dbReference>
<accession>A0ABR0QGX1</accession>
<evidence type="ECO:0000256" key="6">
    <source>
        <dbReference type="ARBA" id="ARBA00022801"/>
    </source>
</evidence>
<dbReference type="PROSITE" id="PS00893">
    <property type="entry name" value="NUDIX_BOX"/>
    <property type="match status" value="1"/>
</dbReference>
<dbReference type="PROSITE" id="PS51462">
    <property type="entry name" value="NUDIX"/>
    <property type="match status" value="1"/>
</dbReference>
<name>A0ABR0QGX1_GOSAR</name>
<organism evidence="10 11">
    <name type="scientific">Gossypium arboreum</name>
    <name type="common">Tree cotton</name>
    <name type="synonym">Gossypium nanking</name>
    <dbReference type="NCBI Taxonomy" id="29729"/>
    <lineage>
        <taxon>Eukaryota</taxon>
        <taxon>Viridiplantae</taxon>
        <taxon>Streptophyta</taxon>
        <taxon>Embryophyta</taxon>
        <taxon>Tracheophyta</taxon>
        <taxon>Spermatophyta</taxon>
        <taxon>Magnoliopsida</taxon>
        <taxon>eudicotyledons</taxon>
        <taxon>Gunneridae</taxon>
        <taxon>Pentapetalae</taxon>
        <taxon>rosids</taxon>
        <taxon>malvids</taxon>
        <taxon>Malvales</taxon>
        <taxon>Malvaceae</taxon>
        <taxon>Malvoideae</taxon>
        <taxon>Gossypium</taxon>
    </lineage>
</organism>
<keyword evidence="5" id="KW-0547">Nucleotide-binding</keyword>
<keyword evidence="2" id="KW-0285">Flavoprotein</keyword>
<dbReference type="PANTHER" id="PTHR43222:SF2">
    <property type="entry name" value="NUDIX HYDROLASE 23, CHLOROPLASTIC"/>
    <property type="match status" value="1"/>
</dbReference>
<dbReference type="Gene3D" id="2.40.30.30">
    <property type="entry name" value="Riboflavin kinase-like"/>
    <property type="match status" value="1"/>
</dbReference>
<evidence type="ECO:0000256" key="2">
    <source>
        <dbReference type="ARBA" id="ARBA00022630"/>
    </source>
</evidence>
<evidence type="ECO:0000259" key="9">
    <source>
        <dbReference type="PROSITE" id="PS51462"/>
    </source>
</evidence>
<dbReference type="Pfam" id="PF00293">
    <property type="entry name" value="NUDIX"/>
    <property type="match status" value="1"/>
</dbReference>
<evidence type="ECO:0000256" key="7">
    <source>
        <dbReference type="ARBA" id="ARBA00022842"/>
    </source>
</evidence>
<protein>
    <recommendedName>
        <fullName evidence="9">Nudix hydrolase domain-containing protein</fullName>
    </recommendedName>
</protein>
<dbReference type="EMBL" id="JARKNE010000003">
    <property type="protein sequence ID" value="KAK5838555.1"/>
    <property type="molecule type" value="Genomic_DNA"/>
</dbReference>
<evidence type="ECO:0000256" key="8">
    <source>
        <dbReference type="RuleBase" id="RU003476"/>
    </source>
</evidence>
<gene>
    <name evidence="10" type="ORF">PVK06_007286</name>
</gene>
<feature type="domain" description="Nudix hydrolase" evidence="9">
    <location>
        <begin position="34"/>
        <end position="158"/>
    </location>
</feature>
<sequence length="213" mass="24557">MSISWNPYFNNAEKIIEPWLLHEFTEDFYGEELRLVIVVGCLIEHDRKILLCKRNIEPSFGLWTLPAGYLEIGESAAEGAIRETWEEAGAEVEVISPFAQLDIPLIGQQTYVIFLAKLKKPQFSPGLESSEYCLFELNDIPFDSLAFSSIFVTLNLVKKRMKKPLYVYYQLYNFYQNRQRCGRGFNFFKLEKPRLSTSSSGTLFNVAFHGHSS</sequence>
<keyword evidence="3" id="KW-0288">FMN</keyword>
<keyword evidence="7" id="KW-0460">Magnesium</keyword>
<evidence type="ECO:0000256" key="5">
    <source>
        <dbReference type="ARBA" id="ARBA00022741"/>
    </source>
</evidence>
<dbReference type="Proteomes" id="UP001358586">
    <property type="component" value="Chromosome 3"/>
</dbReference>
<comment type="caution">
    <text evidence="10">The sequence shown here is derived from an EMBL/GenBank/DDBJ whole genome shotgun (WGS) entry which is preliminary data.</text>
</comment>
<dbReference type="Gene3D" id="3.90.79.10">
    <property type="entry name" value="Nucleoside Triphosphate Pyrophosphohydrolase"/>
    <property type="match status" value="1"/>
</dbReference>
<comment type="cofactor">
    <cofactor evidence="1">
        <name>Mg(2+)</name>
        <dbReference type="ChEBI" id="CHEBI:18420"/>
    </cofactor>
</comment>
<evidence type="ECO:0000256" key="1">
    <source>
        <dbReference type="ARBA" id="ARBA00001946"/>
    </source>
</evidence>